<dbReference type="RefSeq" id="WP_191798511.1">
    <property type="nucleotide sequence ID" value="NZ_JACSQL010000001.1"/>
</dbReference>
<dbReference type="EMBL" id="JACSQL010000001">
    <property type="protein sequence ID" value="MBD7967320.1"/>
    <property type="molecule type" value="Genomic_DNA"/>
</dbReference>
<protein>
    <submittedName>
        <fullName evidence="1">ADP-heptose synthase</fullName>
    </submittedName>
</protein>
<proteinExistence type="predicted"/>
<accession>A0ABR8SV99</accession>
<gene>
    <name evidence="1" type="ORF">H9647_04540</name>
</gene>
<evidence type="ECO:0000313" key="2">
    <source>
        <dbReference type="Proteomes" id="UP000608071"/>
    </source>
</evidence>
<comment type="caution">
    <text evidence="1">The sequence shown here is derived from an EMBL/GenBank/DDBJ whole genome shotgun (WGS) entry which is preliminary data.</text>
</comment>
<organism evidence="1 2">
    <name type="scientific">Paenibacillus gallinarum</name>
    <dbReference type="NCBI Taxonomy" id="2762232"/>
    <lineage>
        <taxon>Bacteria</taxon>
        <taxon>Bacillati</taxon>
        <taxon>Bacillota</taxon>
        <taxon>Bacilli</taxon>
        <taxon>Bacillales</taxon>
        <taxon>Paenibacillaceae</taxon>
        <taxon>Paenibacillus</taxon>
    </lineage>
</organism>
<evidence type="ECO:0000313" key="1">
    <source>
        <dbReference type="EMBL" id="MBD7967320.1"/>
    </source>
</evidence>
<keyword evidence="2" id="KW-1185">Reference proteome</keyword>
<name>A0ABR8SV99_9BACL</name>
<dbReference type="Proteomes" id="UP000608071">
    <property type="component" value="Unassembled WGS sequence"/>
</dbReference>
<reference evidence="1 2" key="1">
    <citation type="submission" date="2020-08" db="EMBL/GenBank/DDBJ databases">
        <title>A Genomic Blueprint of the Chicken Gut Microbiome.</title>
        <authorList>
            <person name="Gilroy R."/>
            <person name="Ravi A."/>
            <person name="Getino M."/>
            <person name="Pursley I."/>
            <person name="Horton D.L."/>
            <person name="Alikhan N.-F."/>
            <person name="Baker D."/>
            <person name="Gharbi K."/>
            <person name="Hall N."/>
            <person name="Watson M."/>
            <person name="Adriaenssens E.M."/>
            <person name="Foster-Nyarko E."/>
            <person name="Jarju S."/>
            <person name="Secka A."/>
            <person name="Antonio M."/>
            <person name="Oren A."/>
            <person name="Chaudhuri R."/>
            <person name="La Ragione R.M."/>
            <person name="Hildebrand F."/>
            <person name="Pallen M.J."/>
        </authorList>
    </citation>
    <scope>NUCLEOTIDE SEQUENCE [LARGE SCALE GENOMIC DNA]</scope>
    <source>
        <strain evidence="1 2">Sa2BVA9</strain>
    </source>
</reference>
<sequence>MPRTLVTEAVMIAIYGQLLAPSAPIEYLLPYTTVVELYELQSSLDPLMESKHEDQHVKKKISQLLQYFEEPLNQKKIRRTLQIPWAQSSPILLSDLVSIRIVNALDTAVFGELFDPIETELLITSQRFKAPLLTDQVEWISRILEAKVSVQIYDIDDFEYAVENNDFTES</sequence>